<dbReference type="SUPFAM" id="SSF50249">
    <property type="entry name" value="Nucleic acid-binding proteins"/>
    <property type="match status" value="1"/>
</dbReference>
<keyword evidence="1 4" id="KW-0489">Methyltransferase</keyword>
<dbReference type="EMBL" id="JBBJCI010000208">
    <property type="protein sequence ID" value="KAK7240917.1"/>
    <property type="molecule type" value="Genomic_DNA"/>
</dbReference>
<dbReference type="InterPro" id="IPR012340">
    <property type="entry name" value="NA-bd_OB-fold"/>
</dbReference>
<dbReference type="InterPro" id="IPR030390">
    <property type="entry name" value="MeTrfase_TrmA_AS"/>
</dbReference>
<feature type="chain" id="PRO_5045954908" evidence="6">
    <location>
        <begin position="20"/>
        <end position="423"/>
    </location>
</feature>
<reference evidence="8 9" key="1">
    <citation type="submission" date="2024-03" db="EMBL/GenBank/DDBJ databases">
        <title>Aureococcus anophagefferens CCMP1851 and Kratosvirus quantuckense: Draft genome of a second virus-susceptible host strain in the model system.</title>
        <authorList>
            <person name="Chase E."/>
            <person name="Truchon A.R."/>
            <person name="Schepens W."/>
            <person name="Wilhelm S.W."/>
        </authorList>
    </citation>
    <scope>NUCLEOTIDE SEQUENCE [LARGE SCALE GENOMIC DNA]</scope>
    <source>
        <strain evidence="8 9">CCMP1851</strain>
    </source>
</reference>
<dbReference type="PROSITE" id="PS01230">
    <property type="entry name" value="TRMA_1"/>
    <property type="match status" value="1"/>
</dbReference>
<evidence type="ECO:0000313" key="8">
    <source>
        <dbReference type="EMBL" id="KAK7240917.1"/>
    </source>
</evidence>
<dbReference type="PROSITE" id="PS50926">
    <property type="entry name" value="TRAM"/>
    <property type="match status" value="1"/>
</dbReference>
<dbReference type="InterPro" id="IPR029063">
    <property type="entry name" value="SAM-dependent_MTases_sf"/>
</dbReference>
<dbReference type="InterPro" id="IPR002792">
    <property type="entry name" value="TRAM_dom"/>
</dbReference>
<dbReference type="Pfam" id="PF05958">
    <property type="entry name" value="tRNA_U5-meth_tr"/>
    <property type="match status" value="1"/>
</dbReference>
<feature type="binding site" evidence="4">
    <location>
        <position position="351"/>
    </location>
    <ligand>
        <name>S-adenosyl-L-methionine</name>
        <dbReference type="ChEBI" id="CHEBI:59789"/>
    </ligand>
</feature>
<evidence type="ECO:0000256" key="2">
    <source>
        <dbReference type="ARBA" id="ARBA00022679"/>
    </source>
</evidence>
<dbReference type="Gene3D" id="2.40.50.140">
    <property type="entry name" value="Nucleic acid-binding proteins"/>
    <property type="match status" value="1"/>
</dbReference>
<dbReference type="SUPFAM" id="SSF53335">
    <property type="entry name" value="S-adenosyl-L-methionine-dependent methyltransferases"/>
    <property type="match status" value="1"/>
</dbReference>
<comment type="caution">
    <text evidence="8">The sequence shown here is derived from an EMBL/GenBank/DDBJ whole genome shotgun (WGS) entry which is preliminary data.</text>
</comment>
<organism evidence="8 9">
    <name type="scientific">Aureococcus anophagefferens</name>
    <name type="common">Harmful bloom alga</name>
    <dbReference type="NCBI Taxonomy" id="44056"/>
    <lineage>
        <taxon>Eukaryota</taxon>
        <taxon>Sar</taxon>
        <taxon>Stramenopiles</taxon>
        <taxon>Ochrophyta</taxon>
        <taxon>Pelagophyceae</taxon>
        <taxon>Pelagomonadales</taxon>
        <taxon>Pelagomonadaceae</taxon>
        <taxon>Aureococcus</taxon>
    </lineage>
</organism>
<accession>A0ABR1FXE4</accession>
<dbReference type="Pfam" id="PF01938">
    <property type="entry name" value="TRAM"/>
    <property type="match status" value="1"/>
</dbReference>
<evidence type="ECO:0000256" key="5">
    <source>
        <dbReference type="PROSITE-ProRule" id="PRU10015"/>
    </source>
</evidence>
<feature type="binding site" evidence="4">
    <location>
        <position position="302"/>
    </location>
    <ligand>
        <name>S-adenosyl-L-methionine</name>
        <dbReference type="ChEBI" id="CHEBI:59789"/>
    </ligand>
</feature>
<feature type="binding site" evidence="4">
    <location>
        <position position="281"/>
    </location>
    <ligand>
        <name>S-adenosyl-L-methionine</name>
        <dbReference type="ChEBI" id="CHEBI:59789"/>
    </ligand>
</feature>
<comment type="similarity">
    <text evidence="4">Belongs to the class I-like SAM-binding methyltransferase superfamily. RNA M5U methyltransferase family.</text>
</comment>
<dbReference type="Gene3D" id="3.40.50.150">
    <property type="entry name" value="Vaccinia Virus protein VP39"/>
    <property type="match status" value="2"/>
</dbReference>
<protein>
    <submittedName>
        <fullName evidence="8">S-adenosylmethionine-dependent tRNA (M5U54) methyltransferase</fullName>
    </submittedName>
</protein>
<evidence type="ECO:0000256" key="4">
    <source>
        <dbReference type="PROSITE-ProRule" id="PRU01024"/>
    </source>
</evidence>
<feature type="domain" description="TRAM" evidence="7">
    <location>
        <begin position="39"/>
        <end position="104"/>
    </location>
</feature>
<dbReference type="PROSITE" id="PS51687">
    <property type="entry name" value="SAM_MT_RNA_M5U"/>
    <property type="match status" value="1"/>
</dbReference>
<dbReference type="PROSITE" id="PS01231">
    <property type="entry name" value="TRMA_2"/>
    <property type="match status" value="1"/>
</dbReference>
<keyword evidence="6" id="KW-0732">Signal</keyword>
<name>A0ABR1FXE4_AURAN</name>
<dbReference type="GO" id="GO:0032259">
    <property type="term" value="P:methylation"/>
    <property type="evidence" value="ECO:0007669"/>
    <property type="project" value="UniProtKB-KW"/>
</dbReference>
<evidence type="ECO:0000256" key="6">
    <source>
        <dbReference type="SAM" id="SignalP"/>
    </source>
</evidence>
<dbReference type="InterPro" id="IPR010280">
    <property type="entry name" value="U5_MeTrfase_fam"/>
</dbReference>
<evidence type="ECO:0000256" key="1">
    <source>
        <dbReference type="ARBA" id="ARBA00022603"/>
    </source>
</evidence>
<feature type="signal peptide" evidence="6">
    <location>
        <begin position="1"/>
        <end position="19"/>
    </location>
</feature>
<dbReference type="PANTHER" id="PTHR11061">
    <property type="entry name" value="RNA M5U METHYLTRANSFERASE"/>
    <property type="match status" value="1"/>
</dbReference>
<keyword evidence="9" id="KW-1185">Reference proteome</keyword>
<proteinExistence type="inferred from homology"/>
<evidence type="ECO:0000259" key="7">
    <source>
        <dbReference type="PROSITE" id="PS50926"/>
    </source>
</evidence>
<sequence length="423" mass="44846">MRACYSLLFLVAPFTTPWAPPSSTRRAASLTLRATRAPKFFEADSIIDVRVDSLSSLGDGVGRVRSNLTGSDVVVFLPFAAPGDVVRARVTEEKKRSCRAAVVEVLEPSPDRAVPRCPSFGACGGCQLQHLTLDAQRRWKRVFLRDALERVGGLRGVAVEATRGGDRGYGYRRKLTPHVTARGALGFQRPRDRLLARAAAYAPARRAGEKAPAGGTLLLRGHAAGVAVDPDEVVEQRVRGLRFAHKAAEFWQNNDDALPALVDHVVAEARRSGATKLLDCYCGGGLFALAAAADFAEVRGVEVSAANVAAATRNAARNGLGGVATFVVGRAERLFADAAEFAGGDTVVVMDPPRAGASAAFLDQLLAFAPVRVVYVSCDPATLARDAAALVAGGDYAVASAVPFDLFPMTRHVEAVVVFDRRA</sequence>
<dbReference type="InterPro" id="IPR030391">
    <property type="entry name" value="MeTrfase_TrmA_CS"/>
</dbReference>
<gene>
    <name evidence="8" type="primary">TRM2</name>
    <name evidence="8" type="ORF">SO694_00055282</name>
</gene>
<feature type="active site" description="Nucleophile" evidence="4">
    <location>
        <position position="378"/>
    </location>
</feature>
<feature type="active site" evidence="5">
    <location>
        <position position="378"/>
    </location>
</feature>
<feature type="binding site" evidence="4">
    <location>
        <position position="252"/>
    </location>
    <ligand>
        <name>S-adenosyl-L-methionine</name>
        <dbReference type="ChEBI" id="CHEBI:59789"/>
    </ligand>
</feature>
<dbReference type="PANTHER" id="PTHR11061:SF30">
    <property type="entry name" value="TRNA (URACIL(54)-C(5))-METHYLTRANSFERASE"/>
    <property type="match status" value="1"/>
</dbReference>
<keyword evidence="2 4" id="KW-0808">Transferase</keyword>
<evidence type="ECO:0000256" key="3">
    <source>
        <dbReference type="ARBA" id="ARBA00022691"/>
    </source>
</evidence>
<evidence type="ECO:0000313" key="9">
    <source>
        <dbReference type="Proteomes" id="UP001363151"/>
    </source>
</evidence>
<keyword evidence="3 4" id="KW-0949">S-adenosyl-L-methionine</keyword>
<dbReference type="Proteomes" id="UP001363151">
    <property type="component" value="Unassembled WGS sequence"/>
</dbReference>
<dbReference type="GO" id="GO:0008168">
    <property type="term" value="F:methyltransferase activity"/>
    <property type="evidence" value="ECO:0007669"/>
    <property type="project" value="UniProtKB-KW"/>
</dbReference>